<evidence type="ECO:0000313" key="7">
    <source>
        <dbReference type="Proteomes" id="UP001161065"/>
    </source>
</evidence>
<feature type="compositionally biased region" description="Basic and acidic residues" evidence="5">
    <location>
        <begin position="1"/>
        <end position="18"/>
    </location>
</feature>
<evidence type="ECO:0000256" key="4">
    <source>
        <dbReference type="ARBA" id="ARBA00023136"/>
    </source>
</evidence>
<reference evidence="6" key="1">
    <citation type="submission" date="2022-09" db="EMBL/GenBank/DDBJ databases">
        <title>Intensive care unit water sources are persistently colonized with multi-drug resistant bacteria and are the site of extensive horizontal gene transfer of antibiotic resistance genes.</title>
        <authorList>
            <person name="Diorio-Toth L."/>
        </authorList>
    </citation>
    <scope>NUCLEOTIDE SEQUENCE</scope>
    <source>
        <strain evidence="6">GD03832</strain>
    </source>
</reference>
<dbReference type="GO" id="GO:0016020">
    <property type="term" value="C:membrane"/>
    <property type="evidence" value="ECO:0007669"/>
    <property type="project" value="UniProtKB-SubCell"/>
</dbReference>
<dbReference type="AlphaFoldDB" id="A0AA42TSG9"/>
<evidence type="ECO:0000256" key="2">
    <source>
        <dbReference type="ARBA" id="ARBA00022692"/>
    </source>
</evidence>
<keyword evidence="3" id="KW-1133">Transmembrane helix</keyword>
<dbReference type="InterPro" id="IPR007343">
    <property type="entry name" value="Uncharacterised_pept_Zn_put"/>
</dbReference>
<sequence length="294" mass="31296">MRWEGNRESDNVEDRRGDGGGGGGGGGGFPIGGRSIGIGTVVLALIGWGVFGINPLTTIGVLSGGGSPQVQQAPAHRPAGDDQGAKFVSTVLASTEDVWTQIFREGGAQYQNPKLVLFTGVTRTACGTGQSAMGPFYCPGDYKVYLDMDFFNTMSRQLGAPGEFARAYVVAHEVGHHVQNLLGISGKVDSMRGRVSEREQNAMSVRLELQADCLAGIWANKSQQAKSWLEQGDIESAMNAAQQIGDDKLQREATGTVRPDSFTHGSSAQRVRWFTQGYKTGSVKACDTFAAQSL</sequence>
<keyword evidence="2" id="KW-0812">Transmembrane</keyword>
<evidence type="ECO:0000256" key="1">
    <source>
        <dbReference type="ARBA" id="ARBA00004167"/>
    </source>
</evidence>
<proteinExistence type="predicted"/>
<dbReference type="SUPFAM" id="SSF55486">
    <property type="entry name" value="Metalloproteases ('zincins'), catalytic domain"/>
    <property type="match status" value="1"/>
</dbReference>
<dbReference type="Proteomes" id="UP001161065">
    <property type="component" value="Unassembled WGS sequence"/>
</dbReference>
<dbReference type="RefSeq" id="WP_280008112.1">
    <property type="nucleotide sequence ID" value="NZ_JAOCEK010000006.1"/>
</dbReference>
<comment type="subcellular location">
    <subcellularLocation>
        <location evidence="1">Membrane</location>
        <topology evidence="1">Single-pass membrane protein</topology>
    </subcellularLocation>
</comment>
<keyword evidence="4" id="KW-0472">Membrane</keyword>
<feature type="region of interest" description="Disordered" evidence="5">
    <location>
        <begin position="1"/>
        <end position="28"/>
    </location>
</feature>
<gene>
    <name evidence="6" type="ORF">N5D63_10140</name>
</gene>
<comment type="caution">
    <text evidence="6">The sequence shown here is derived from an EMBL/GenBank/DDBJ whole genome shotgun (WGS) entry which is preliminary data.</text>
</comment>
<protein>
    <submittedName>
        <fullName evidence="6">Neutral zinc metallopeptidase</fullName>
    </submittedName>
</protein>
<dbReference type="PANTHER" id="PTHR30168:SF0">
    <property type="entry name" value="INNER MEMBRANE PROTEIN"/>
    <property type="match status" value="1"/>
</dbReference>
<evidence type="ECO:0000256" key="3">
    <source>
        <dbReference type="ARBA" id="ARBA00022989"/>
    </source>
</evidence>
<evidence type="ECO:0000256" key="5">
    <source>
        <dbReference type="SAM" id="MobiDB-lite"/>
    </source>
</evidence>
<organism evidence="6 7">
    <name type="scientific">Comamonas thiooxydans</name>
    <dbReference type="NCBI Taxonomy" id="363952"/>
    <lineage>
        <taxon>Bacteria</taxon>
        <taxon>Pseudomonadati</taxon>
        <taxon>Pseudomonadota</taxon>
        <taxon>Betaproteobacteria</taxon>
        <taxon>Burkholderiales</taxon>
        <taxon>Comamonadaceae</taxon>
        <taxon>Comamonas</taxon>
    </lineage>
</organism>
<accession>A0AA42TSG9</accession>
<feature type="compositionally biased region" description="Gly residues" evidence="5">
    <location>
        <begin position="19"/>
        <end position="28"/>
    </location>
</feature>
<dbReference type="PANTHER" id="PTHR30168">
    <property type="entry name" value="PUTATIVE MEMBRANE PROTEIN YPFJ"/>
    <property type="match status" value="1"/>
</dbReference>
<name>A0AA42TSG9_9BURK</name>
<dbReference type="EMBL" id="JAOCEK010000006">
    <property type="protein sequence ID" value="MDH1334501.1"/>
    <property type="molecule type" value="Genomic_DNA"/>
</dbReference>
<evidence type="ECO:0000313" key="6">
    <source>
        <dbReference type="EMBL" id="MDH1334501.1"/>
    </source>
</evidence>
<dbReference type="Pfam" id="PF04228">
    <property type="entry name" value="Zn_peptidase"/>
    <property type="match status" value="1"/>
</dbReference>